<proteinExistence type="predicted"/>
<comment type="caution">
    <text evidence="1">The sequence shown here is derived from an EMBL/GenBank/DDBJ whole genome shotgun (WGS) entry which is preliminary data.</text>
</comment>
<gene>
    <name evidence="1" type="ORF">D9613_006767</name>
</gene>
<reference evidence="1 2" key="1">
    <citation type="submission" date="2019-12" db="EMBL/GenBank/DDBJ databases">
        <authorList>
            <person name="Floudas D."/>
            <person name="Bentzer J."/>
            <person name="Ahren D."/>
            <person name="Johansson T."/>
            <person name="Persson P."/>
            <person name="Tunlid A."/>
        </authorList>
    </citation>
    <scope>NUCLEOTIDE SEQUENCE [LARGE SCALE GENOMIC DNA]</scope>
    <source>
        <strain evidence="1 2">CBS 102.39</strain>
    </source>
</reference>
<sequence length="415" mass="47912">MTYNKASCLKLPVELVREISSLCDRGPLASLAATHSHFRSPAQEFLYEEVAVKIGDNFGTRTMKLLKTLAENPELCGWIKSFGVVHEKLEDGMPLKKEHSQSVIDMLRTILQNAQRLRELRVLLYTEENDWVRGLEDIFYSSMHPHLRAMYFPLGVDYLQIIRAHPEMAMLGMFIPHKCEPEKRIDPYVGQLLREVKKITYVVDSLPSMPIIFAFRNEDSSDYFIPGYGTADEDEDDGLEVLSDDFVEEFIVFPWLVPHHAKDIFLDQVQDFMIRDTLYMKKDLETVQRVSIFDDQSLEADCLRSLSHELSAFCPGAYCAQFHLQHKYDMEHSEVEQFLKDWSTNATEVHFKMWPDMDGKTRFFAEPLSDRVRAKLVESLGTICPNLFLGTIDGYGFSKTDGWFRLSVAEADEDM</sequence>
<dbReference type="AlphaFoldDB" id="A0A8H4QH33"/>
<dbReference type="EMBL" id="JAACJL010000058">
    <property type="protein sequence ID" value="KAF4610660.1"/>
    <property type="molecule type" value="Genomic_DNA"/>
</dbReference>
<protein>
    <submittedName>
        <fullName evidence="1">Uncharacterized protein</fullName>
    </submittedName>
</protein>
<name>A0A8H4QH33_9AGAR</name>
<organism evidence="1 2">
    <name type="scientific">Agrocybe pediades</name>
    <dbReference type="NCBI Taxonomy" id="84607"/>
    <lineage>
        <taxon>Eukaryota</taxon>
        <taxon>Fungi</taxon>
        <taxon>Dikarya</taxon>
        <taxon>Basidiomycota</taxon>
        <taxon>Agaricomycotina</taxon>
        <taxon>Agaricomycetes</taxon>
        <taxon>Agaricomycetidae</taxon>
        <taxon>Agaricales</taxon>
        <taxon>Agaricineae</taxon>
        <taxon>Strophariaceae</taxon>
        <taxon>Agrocybe</taxon>
    </lineage>
</organism>
<accession>A0A8H4QH33</accession>
<evidence type="ECO:0000313" key="1">
    <source>
        <dbReference type="EMBL" id="KAF4610660.1"/>
    </source>
</evidence>
<keyword evidence="2" id="KW-1185">Reference proteome</keyword>
<evidence type="ECO:0000313" key="2">
    <source>
        <dbReference type="Proteomes" id="UP000521872"/>
    </source>
</evidence>
<dbReference type="Proteomes" id="UP000521872">
    <property type="component" value="Unassembled WGS sequence"/>
</dbReference>